<keyword evidence="2" id="KW-1185">Reference proteome</keyword>
<gene>
    <name evidence="1" type="ORF">DAPPUDRAFT_309086</name>
</gene>
<proteinExistence type="predicted"/>
<dbReference type="HOGENOM" id="CLU_3070829_0_0_1"/>
<dbReference type="Proteomes" id="UP000000305">
    <property type="component" value="Unassembled WGS sequence"/>
</dbReference>
<dbReference type="KEGG" id="dpx:DAPPUDRAFT_309086"/>
<accession>E9G3P0</accession>
<dbReference type="EMBL" id="GL732531">
    <property type="protein sequence ID" value="EFX85801.1"/>
    <property type="molecule type" value="Genomic_DNA"/>
</dbReference>
<protein>
    <submittedName>
        <fullName evidence="1">Uncharacterized protein</fullName>
    </submittedName>
</protein>
<dbReference type="InParanoid" id="E9G3P0"/>
<name>E9G3P0_DAPPU</name>
<evidence type="ECO:0000313" key="2">
    <source>
        <dbReference type="Proteomes" id="UP000000305"/>
    </source>
</evidence>
<evidence type="ECO:0000313" key="1">
    <source>
        <dbReference type="EMBL" id="EFX85801.1"/>
    </source>
</evidence>
<reference evidence="1 2" key="1">
    <citation type="journal article" date="2011" name="Science">
        <title>The ecoresponsive genome of Daphnia pulex.</title>
        <authorList>
            <person name="Colbourne J.K."/>
            <person name="Pfrender M.E."/>
            <person name="Gilbert D."/>
            <person name="Thomas W.K."/>
            <person name="Tucker A."/>
            <person name="Oakley T.H."/>
            <person name="Tokishita S."/>
            <person name="Aerts A."/>
            <person name="Arnold G.J."/>
            <person name="Basu M.K."/>
            <person name="Bauer D.J."/>
            <person name="Caceres C.E."/>
            <person name="Carmel L."/>
            <person name="Casola C."/>
            <person name="Choi J.H."/>
            <person name="Detter J.C."/>
            <person name="Dong Q."/>
            <person name="Dusheyko S."/>
            <person name="Eads B.D."/>
            <person name="Frohlich T."/>
            <person name="Geiler-Samerotte K.A."/>
            <person name="Gerlach D."/>
            <person name="Hatcher P."/>
            <person name="Jogdeo S."/>
            <person name="Krijgsveld J."/>
            <person name="Kriventseva E.V."/>
            <person name="Kultz D."/>
            <person name="Laforsch C."/>
            <person name="Lindquist E."/>
            <person name="Lopez J."/>
            <person name="Manak J.R."/>
            <person name="Muller J."/>
            <person name="Pangilinan J."/>
            <person name="Patwardhan R.P."/>
            <person name="Pitluck S."/>
            <person name="Pritham E.J."/>
            <person name="Rechtsteiner A."/>
            <person name="Rho M."/>
            <person name="Rogozin I.B."/>
            <person name="Sakarya O."/>
            <person name="Salamov A."/>
            <person name="Schaack S."/>
            <person name="Shapiro H."/>
            <person name="Shiga Y."/>
            <person name="Skalitzky C."/>
            <person name="Smith Z."/>
            <person name="Souvorov A."/>
            <person name="Sung W."/>
            <person name="Tang Z."/>
            <person name="Tsuchiya D."/>
            <person name="Tu H."/>
            <person name="Vos H."/>
            <person name="Wang M."/>
            <person name="Wolf Y.I."/>
            <person name="Yamagata H."/>
            <person name="Yamada T."/>
            <person name="Ye Y."/>
            <person name="Shaw J.R."/>
            <person name="Andrews J."/>
            <person name="Crease T.J."/>
            <person name="Tang H."/>
            <person name="Lucas S.M."/>
            <person name="Robertson H.M."/>
            <person name="Bork P."/>
            <person name="Koonin E.V."/>
            <person name="Zdobnov E.M."/>
            <person name="Grigoriev I.V."/>
            <person name="Lynch M."/>
            <person name="Boore J.L."/>
        </authorList>
    </citation>
    <scope>NUCLEOTIDE SEQUENCE [LARGE SCALE GENOMIC DNA]</scope>
</reference>
<sequence>MFPFDLNLATSIFINGTVQHVAKIGAQTVTGGARMPLSNSITEMPNVNAITSS</sequence>
<dbReference type="AlphaFoldDB" id="E9G3P0"/>
<organism evidence="1 2">
    <name type="scientific">Daphnia pulex</name>
    <name type="common">Water flea</name>
    <dbReference type="NCBI Taxonomy" id="6669"/>
    <lineage>
        <taxon>Eukaryota</taxon>
        <taxon>Metazoa</taxon>
        <taxon>Ecdysozoa</taxon>
        <taxon>Arthropoda</taxon>
        <taxon>Crustacea</taxon>
        <taxon>Branchiopoda</taxon>
        <taxon>Diplostraca</taxon>
        <taxon>Cladocera</taxon>
        <taxon>Anomopoda</taxon>
        <taxon>Daphniidae</taxon>
        <taxon>Daphnia</taxon>
    </lineage>
</organism>